<name>A0A5B1CII7_9BACT</name>
<keyword evidence="2" id="KW-1185">Reference proteome</keyword>
<sequence length="145" mass="16322">MTSMYNVLEKLRTGETLTAKEKTIHEQGIVSVLKQIHDCLDAAVVNTFGWPEDLDDEAILQRLVDLNHERAKEESRSVVRWLRPNFQNPDGAIQTAFAGDDKTKRTKKATAWAAKSLALTRTLEVQVLFRPYRSTPTALNTIAQG</sequence>
<accession>A0A5B1CII7</accession>
<proteinExistence type="predicted"/>
<evidence type="ECO:0000313" key="2">
    <source>
        <dbReference type="Proteomes" id="UP000322699"/>
    </source>
</evidence>
<dbReference type="AlphaFoldDB" id="A0A5B1CII7"/>
<dbReference type="Proteomes" id="UP000322699">
    <property type="component" value="Unassembled WGS sequence"/>
</dbReference>
<comment type="caution">
    <text evidence="1">The sequence shown here is derived from an EMBL/GenBank/DDBJ whole genome shotgun (WGS) entry which is preliminary data.</text>
</comment>
<dbReference type="EMBL" id="VRLW01000001">
    <property type="protein sequence ID" value="KAA1259539.1"/>
    <property type="molecule type" value="Genomic_DNA"/>
</dbReference>
<evidence type="ECO:0000313" key="1">
    <source>
        <dbReference type="EMBL" id="KAA1259539.1"/>
    </source>
</evidence>
<protein>
    <submittedName>
        <fullName evidence="1">Uncharacterized protein</fullName>
    </submittedName>
</protein>
<reference evidence="1 2" key="1">
    <citation type="submission" date="2019-08" db="EMBL/GenBank/DDBJ databases">
        <title>Deep-cultivation of Planctomycetes and their phenomic and genomic characterization uncovers novel biology.</title>
        <authorList>
            <person name="Wiegand S."/>
            <person name="Jogler M."/>
            <person name="Boedeker C."/>
            <person name="Pinto D."/>
            <person name="Vollmers J."/>
            <person name="Rivas-Marin E."/>
            <person name="Kohn T."/>
            <person name="Peeters S.H."/>
            <person name="Heuer A."/>
            <person name="Rast P."/>
            <person name="Oberbeckmann S."/>
            <person name="Bunk B."/>
            <person name="Jeske O."/>
            <person name="Meyerdierks A."/>
            <person name="Storesund J.E."/>
            <person name="Kallscheuer N."/>
            <person name="Luecker S."/>
            <person name="Lage O.M."/>
            <person name="Pohl T."/>
            <person name="Merkel B.J."/>
            <person name="Hornburger P."/>
            <person name="Mueller R.-W."/>
            <person name="Bruemmer F."/>
            <person name="Labrenz M."/>
            <person name="Spormann A.M."/>
            <person name="Op Den Camp H."/>
            <person name="Overmann J."/>
            <person name="Amann R."/>
            <person name="Jetten M.S.M."/>
            <person name="Mascher T."/>
            <person name="Medema M.H."/>
            <person name="Devos D.P."/>
            <person name="Kaster A.-K."/>
            <person name="Ovreas L."/>
            <person name="Rohde M."/>
            <person name="Galperin M.Y."/>
            <person name="Jogler C."/>
        </authorList>
    </citation>
    <scope>NUCLEOTIDE SEQUENCE [LARGE SCALE GENOMIC DNA]</scope>
    <source>
        <strain evidence="1 2">LF1</strain>
    </source>
</reference>
<gene>
    <name evidence="1" type="ORF">LF1_20730</name>
</gene>
<organism evidence="1 2">
    <name type="scientific">Rubripirellula obstinata</name>
    <dbReference type="NCBI Taxonomy" id="406547"/>
    <lineage>
        <taxon>Bacteria</taxon>
        <taxon>Pseudomonadati</taxon>
        <taxon>Planctomycetota</taxon>
        <taxon>Planctomycetia</taxon>
        <taxon>Pirellulales</taxon>
        <taxon>Pirellulaceae</taxon>
        <taxon>Rubripirellula</taxon>
    </lineage>
</organism>